<dbReference type="FunFam" id="1.10.3720.10:FF:000001">
    <property type="entry name" value="Glycine betaine ABC transporter, permease"/>
    <property type="match status" value="1"/>
</dbReference>
<comment type="subcellular location">
    <subcellularLocation>
        <location evidence="6">Cell membrane</location>
        <topology evidence="6">Multi-pass membrane protein</topology>
    </subcellularLocation>
    <subcellularLocation>
        <location evidence="1">Membrane</location>
        <topology evidence="1">Multi-pass membrane protein</topology>
    </subcellularLocation>
</comment>
<feature type="transmembrane region" description="Helical" evidence="6">
    <location>
        <begin position="22"/>
        <end position="42"/>
    </location>
</feature>
<comment type="similarity">
    <text evidence="6">Belongs to the binding-protein-dependent transport system permease family.</text>
</comment>
<dbReference type="SUPFAM" id="SSF161098">
    <property type="entry name" value="MetI-like"/>
    <property type="match status" value="1"/>
</dbReference>
<dbReference type="InterPro" id="IPR035906">
    <property type="entry name" value="MetI-like_sf"/>
</dbReference>
<feature type="domain" description="ABC transmembrane type-1" evidence="7">
    <location>
        <begin position="18"/>
        <end position="201"/>
    </location>
</feature>
<dbReference type="CDD" id="cd06261">
    <property type="entry name" value="TM_PBP2"/>
    <property type="match status" value="1"/>
</dbReference>
<evidence type="ECO:0000256" key="4">
    <source>
        <dbReference type="ARBA" id="ARBA00022989"/>
    </source>
</evidence>
<keyword evidence="2 6" id="KW-0813">Transport</keyword>
<dbReference type="EMBL" id="JAGSND010000005">
    <property type="protein sequence ID" value="MBR0597996.1"/>
    <property type="molecule type" value="Genomic_DNA"/>
</dbReference>
<dbReference type="PROSITE" id="PS50928">
    <property type="entry name" value="ABC_TM1"/>
    <property type="match status" value="1"/>
</dbReference>
<evidence type="ECO:0000256" key="5">
    <source>
        <dbReference type="ARBA" id="ARBA00023136"/>
    </source>
</evidence>
<organism evidence="8 9">
    <name type="scientific">Sinanaerobacter chloroacetimidivorans</name>
    <dbReference type="NCBI Taxonomy" id="2818044"/>
    <lineage>
        <taxon>Bacteria</taxon>
        <taxon>Bacillati</taxon>
        <taxon>Bacillota</taxon>
        <taxon>Clostridia</taxon>
        <taxon>Peptostreptococcales</taxon>
        <taxon>Anaerovoracaceae</taxon>
        <taxon>Sinanaerobacter</taxon>
    </lineage>
</organism>
<dbReference type="Pfam" id="PF00528">
    <property type="entry name" value="BPD_transp_1"/>
    <property type="match status" value="1"/>
</dbReference>
<dbReference type="InterPro" id="IPR000515">
    <property type="entry name" value="MetI-like"/>
</dbReference>
<dbReference type="GO" id="GO:0055085">
    <property type="term" value="P:transmembrane transport"/>
    <property type="evidence" value="ECO:0007669"/>
    <property type="project" value="InterPro"/>
</dbReference>
<evidence type="ECO:0000256" key="3">
    <source>
        <dbReference type="ARBA" id="ARBA00022692"/>
    </source>
</evidence>
<dbReference type="PANTHER" id="PTHR30177:SF4">
    <property type="entry name" value="OSMOPROTECTANT IMPORT PERMEASE PROTEIN OSMW"/>
    <property type="match status" value="1"/>
</dbReference>
<dbReference type="GO" id="GO:0005886">
    <property type="term" value="C:plasma membrane"/>
    <property type="evidence" value="ECO:0007669"/>
    <property type="project" value="UniProtKB-SubCell"/>
</dbReference>
<feature type="transmembrane region" description="Helical" evidence="6">
    <location>
        <begin position="151"/>
        <end position="171"/>
    </location>
</feature>
<dbReference type="Proteomes" id="UP000675664">
    <property type="component" value="Unassembled WGS sequence"/>
</dbReference>
<evidence type="ECO:0000313" key="9">
    <source>
        <dbReference type="Proteomes" id="UP000675664"/>
    </source>
</evidence>
<dbReference type="InterPro" id="IPR051204">
    <property type="entry name" value="ABC_transp_perm/SBD"/>
</dbReference>
<evidence type="ECO:0000259" key="7">
    <source>
        <dbReference type="PROSITE" id="PS50928"/>
    </source>
</evidence>
<dbReference type="GO" id="GO:0031460">
    <property type="term" value="P:glycine betaine transport"/>
    <property type="evidence" value="ECO:0007669"/>
    <property type="project" value="TreeGrafter"/>
</dbReference>
<evidence type="ECO:0000256" key="1">
    <source>
        <dbReference type="ARBA" id="ARBA00004141"/>
    </source>
</evidence>
<protein>
    <submittedName>
        <fullName evidence="8">ABC transporter permease</fullName>
    </submittedName>
</protein>
<feature type="transmembrane region" description="Helical" evidence="6">
    <location>
        <begin position="73"/>
        <end position="93"/>
    </location>
</feature>
<feature type="transmembrane region" description="Helical" evidence="6">
    <location>
        <begin position="49"/>
        <end position="67"/>
    </location>
</feature>
<comment type="caution">
    <text evidence="8">The sequence shown here is derived from an EMBL/GenBank/DDBJ whole genome shotgun (WGS) entry which is preliminary data.</text>
</comment>
<proteinExistence type="inferred from homology"/>
<keyword evidence="3 6" id="KW-0812">Transmembrane</keyword>
<keyword evidence="5 6" id="KW-0472">Membrane</keyword>
<dbReference type="Gene3D" id="1.10.3720.10">
    <property type="entry name" value="MetI-like"/>
    <property type="match status" value="1"/>
</dbReference>
<keyword evidence="9" id="KW-1185">Reference proteome</keyword>
<reference evidence="8" key="1">
    <citation type="submission" date="2021-04" db="EMBL/GenBank/DDBJ databases">
        <title>Sinoanaerobacter chloroacetimidivorans sp. nov., an obligate anaerobic bacterium isolated from anaerobic sludge.</title>
        <authorList>
            <person name="Bao Y."/>
        </authorList>
    </citation>
    <scope>NUCLEOTIDE SEQUENCE</scope>
    <source>
        <strain evidence="8">BAD-6</strain>
    </source>
</reference>
<evidence type="ECO:0000256" key="2">
    <source>
        <dbReference type="ARBA" id="ARBA00022448"/>
    </source>
</evidence>
<name>A0A8J7W0A0_9FIRM</name>
<dbReference type="PANTHER" id="PTHR30177">
    <property type="entry name" value="GLYCINE BETAINE/L-PROLINE TRANSPORT SYSTEM PERMEASE PROTEIN PROW"/>
    <property type="match status" value="1"/>
</dbReference>
<sequence>MSFTEFLIQNQKDIVSSLIRHIQLVGVAVAIGMVVAIPLGIFLTRHKKAANAVLAFVGMIQTIPGLVMLGFALIFLGIGILPALVVLGIYAILPILRNTFTGITEVEPSYIEAAKGIGMTKAQILYKVELPLAMPSVIGGIRISTVYTVSWATLAGLIGAGGLGDLIWTGLSTYNTNFILAGAVPSAIIAVLFSGLISVVQRGLTPRGLKGVRI</sequence>
<accession>A0A8J7W0A0</accession>
<dbReference type="RefSeq" id="WP_227018128.1">
    <property type="nucleotide sequence ID" value="NZ_JAGSND010000005.1"/>
</dbReference>
<evidence type="ECO:0000313" key="8">
    <source>
        <dbReference type="EMBL" id="MBR0597996.1"/>
    </source>
</evidence>
<reference evidence="8" key="2">
    <citation type="submission" date="2021-04" db="EMBL/GenBank/DDBJ databases">
        <authorList>
            <person name="Liu J."/>
        </authorList>
    </citation>
    <scope>NUCLEOTIDE SEQUENCE</scope>
    <source>
        <strain evidence="8">BAD-6</strain>
    </source>
</reference>
<feature type="transmembrane region" description="Helical" evidence="6">
    <location>
        <begin position="177"/>
        <end position="200"/>
    </location>
</feature>
<keyword evidence="4 6" id="KW-1133">Transmembrane helix</keyword>
<gene>
    <name evidence="8" type="ORF">KCX82_08935</name>
</gene>
<evidence type="ECO:0000256" key="6">
    <source>
        <dbReference type="RuleBase" id="RU363032"/>
    </source>
</evidence>
<dbReference type="AlphaFoldDB" id="A0A8J7W0A0"/>